<comment type="caution">
    <text evidence="2">The sequence shown here is derived from an EMBL/GenBank/DDBJ whole genome shotgun (WGS) entry which is preliminary data.</text>
</comment>
<keyword evidence="3" id="KW-1185">Reference proteome</keyword>
<feature type="region of interest" description="Disordered" evidence="1">
    <location>
        <begin position="1"/>
        <end position="50"/>
    </location>
</feature>
<sequence length="86" mass="9704">MSQPPHNSIRGYQPRGRGGGFRGGSRGGRGGRGRGRGGFQQYHNKPSQPIYHVDVDYTPEAIEERFSTFYLPSMTQDPWEHLKGQQ</sequence>
<evidence type="ECO:0000313" key="2">
    <source>
        <dbReference type="EMBL" id="KAG2212747.1"/>
    </source>
</evidence>
<proteinExistence type="predicted"/>
<accession>A0A8H7RKK2</accession>
<dbReference type="AlphaFoldDB" id="A0A8H7RKK2"/>
<gene>
    <name evidence="2" type="ORF">INT46_010707</name>
</gene>
<evidence type="ECO:0000256" key="1">
    <source>
        <dbReference type="SAM" id="MobiDB-lite"/>
    </source>
</evidence>
<evidence type="ECO:0000313" key="3">
    <source>
        <dbReference type="Proteomes" id="UP000650833"/>
    </source>
</evidence>
<protein>
    <submittedName>
        <fullName evidence="2">Uncharacterized protein</fullName>
    </submittedName>
</protein>
<dbReference type="Proteomes" id="UP000650833">
    <property type="component" value="Unassembled WGS sequence"/>
</dbReference>
<dbReference type="OrthoDB" id="2288365at2759"/>
<feature type="compositionally biased region" description="Gly residues" evidence="1">
    <location>
        <begin position="16"/>
        <end position="28"/>
    </location>
</feature>
<dbReference type="EMBL" id="JAEPRC010000047">
    <property type="protein sequence ID" value="KAG2212747.1"/>
    <property type="molecule type" value="Genomic_DNA"/>
</dbReference>
<reference evidence="2" key="1">
    <citation type="submission" date="2020-12" db="EMBL/GenBank/DDBJ databases">
        <title>Metabolic potential, ecology and presence of endohyphal bacteria is reflected in genomic diversity of Mucoromycotina.</title>
        <authorList>
            <person name="Muszewska A."/>
            <person name="Okrasinska A."/>
            <person name="Steczkiewicz K."/>
            <person name="Drgas O."/>
            <person name="Orlowska M."/>
            <person name="Perlinska-Lenart U."/>
            <person name="Aleksandrzak-Piekarczyk T."/>
            <person name="Szatraj K."/>
            <person name="Zielenkiewicz U."/>
            <person name="Pilsyk S."/>
            <person name="Malc E."/>
            <person name="Mieczkowski P."/>
            <person name="Kruszewska J.S."/>
            <person name="Biernat P."/>
            <person name="Pawlowska J."/>
        </authorList>
    </citation>
    <scope>NUCLEOTIDE SEQUENCE</scope>
    <source>
        <strain evidence="2">CBS 226.32</strain>
    </source>
</reference>
<organism evidence="2 3">
    <name type="scientific">Mucor plumbeus</name>
    <dbReference type="NCBI Taxonomy" id="97098"/>
    <lineage>
        <taxon>Eukaryota</taxon>
        <taxon>Fungi</taxon>
        <taxon>Fungi incertae sedis</taxon>
        <taxon>Mucoromycota</taxon>
        <taxon>Mucoromycotina</taxon>
        <taxon>Mucoromycetes</taxon>
        <taxon>Mucorales</taxon>
        <taxon>Mucorineae</taxon>
        <taxon>Mucoraceae</taxon>
        <taxon>Mucor</taxon>
    </lineage>
</organism>
<name>A0A8H7RKK2_9FUNG</name>